<dbReference type="Pfam" id="PF21010">
    <property type="entry name" value="HA2_C"/>
    <property type="match status" value="1"/>
</dbReference>
<organism evidence="7 8">
    <name type="scientific">Streptomyces durmitorensis</name>
    <dbReference type="NCBI Taxonomy" id="319947"/>
    <lineage>
        <taxon>Bacteria</taxon>
        <taxon>Bacillati</taxon>
        <taxon>Actinomycetota</taxon>
        <taxon>Actinomycetes</taxon>
        <taxon>Kitasatosporales</taxon>
        <taxon>Streptomycetaceae</taxon>
        <taxon>Streptomyces</taxon>
    </lineage>
</organism>
<dbReference type="NCBIfam" id="NF008348">
    <property type="entry name" value="PRK11131.1"/>
    <property type="match status" value="1"/>
</dbReference>
<reference evidence="7 8" key="1">
    <citation type="submission" date="2022-05" db="EMBL/GenBank/DDBJ databases">
        <authorList>
            <person name="Zhou X."/>
            <person name="Li K."/>
            <person name="Man Y."/>
        </authorList>
    </citation>
    <scope>NUCLEOTIDE SEQUENCE [LARGE SCALE GENOMIC DNA]</scope>
    <source>
        <strain evidence="7 8">MS405</strain>
    </source>
</reference>
<dbReference type="CDD" id="cd17989">
    <property type="entry name" value="DEXHc_HrpA"/>
    <property type="match status" value="1"/>
</dbReference>
<gene>
    <name evidence="7" type="primary">hrpA</name>
    <name evidence="7" type="ORF">M4V62_22580</name>
</gene>
<dbReference type="SMART" id="SM00490">
    <property type="entry name" value="HELICc"/>
    <property type="match status" value="1"/>
</dbReference>
<dbReference type="SMART" id="SM00847">
    <property type="entry name" value="HA2"/>
    <property type="match status" value="1"/>
</dbReference>
<dbReference type="InterPro" id="IPR027417">
    <property type="entry name" value="P-loop_NTPase"/>
</dbReference>
<dbReference type="Gene3D" id="1.20.120.1080">
    <property type="match status" value="1"/>
</dbReference>
<keyword evidence="8" id="KW-1185">Reference proteome</keyword>
<dbReference type="Gene3D" id="3.40.50.300">
    <property type="entry name" value="P-loop containing nucleotide triphosphate hydrolases"/>
    <property type="match status" value="2"/>
</dbReference>
<dbReference type="InterPro" id="IPR007502">
    <property type="entry name" value="Helicase-assoc_dom"/>
</dbReference>
<dbReference type="InterPro" id="IPR048333">
    <property type="entry name" value="HA2_WH"/>
</dbReference>
<dbReference type="GO" id="GO:0016787">
    <property type="term" value="F:hydrolase activity"/>
    <property type="evidence" value="ECO:0007669"/>
    <property type="project" value="UniProtKB-KW"/>
</dbReference>
<dbReference type="RefSeq" id="WP_249589051.1">
    <property type="nucleotide sequence ID" value="NZ_BAAAQL010000012.1"/>
</dbReference>
<evidence type="ECO:0000313" key="8">
    <source>
        <dbReference type="Proteomes" id="UP000829992"/>
    </source>
</evidence>
<sequence>MSTQPALTLDTLAPRLSELSLRDEHRIGRRLEGARRIRKPDARAAVIAEIAAEVDKASARMAERGSRLPKITYPQELPVSQKKDDIAAAIRDHQVVIVAGETGSGKTTQIPKICMELGRGLRGMIGHTQPRRIAARTVAERVADELNTPLGEAVGWKVRFTDQVGADTYVKLMTDGILLAEIQTDRELRAYDTIIIDEAHERSLNIDFLLGYLAQLLPRRPDLKVVITSATIDPERFSRHFGDAPIVEVSGRTYPVEVRYRPLLEDDSEDTDRDQITAITDAVEELQGEGKGDILVFLSGEREIRDTADALNKKNYRFTEVLPLYARLSHAEQHRVFQQHTGRRIVLATNVAETSLTVPGIKYVIDPGTARISRYSHRTKVQRLPIEAISQASANQRKGRCGRTSDGICIRLYSEDDFVARPEFTDAEILRTNLASVILQMTAAGLGDIEKFPFIDPPDHRNIRDGVQLLQELGALDPTQKDPKKRLTPEGRKLAQLPVDPRLARMVLEADKNGCVREVMVIAAALSIQDPRERPAEKQTQADQQHARFKDETSDFLAFLNMWRYVREQQKERGSSSFRRMCKAEYLNFLRIREWQDIYTQLRTVAKQMGIHLNEDDAPEQQVHISLLAGLLSHIGMKDVKESKDSDPKQRGGRGEYLGARNAKFAVFPGSALFKKPPRFIMSAELVETSRLWARVNARIEPEWVEPLAQHLLKRTYSEPHWEKDQAAVMAVEKVTLYGIPLVTDRKVNYGRIDPEVSRDLFIRNALVEGDWRTHHKFFAANRRLLTEVEELEHRARRRDILVDDETLFDFYDQRVPEDVVSGAHFDSWWKKKQREEPELLDFERSMLINERAGDVSKDDYPDTWRQGPLKFKVTYQFEPGADADGVTVHVPLQVLNQVTADGFDWQIPGLREEVVIELIRSLPKPIRRHYVPAPNYATAFLDRAVPLQEPLHVTLARELQRMVGVPVSPDDFDLTRVPDHLKITFRITDERRKKLAEDKDLEALKLQLRPKARKALSQAAAATAERTGGSAVERTGLTDWSLGSLSRVFETRRAGQPVKAYPALVDDGSAANTVSVRLFDTEAEQQQAMWKGTRRLILRNIPVNPAKFASDKLTNAQKIALSANPHGSIQALFADCAMAAADKLIGDFGGPAWDEESYRKLYEKVRAEIVDTTVRTVSQVQQVLAAWQACERRLKSTKSPTLLANLTDVRTQLDALVGPGFVTATGIRRLGDLMRYMVAADRRLQQMPTNVQRDTSRMEKVHEMQDEYAWLLEQLPQGRPVPREVLDIRWMLEELRVSYFAHALGTAYPVSDKRIVKAIDAAAP</sequence>
<dbReference type="SMART" id="SM00487">
    <property type="entry name" value="DEXDc"/>
    <property type="match status" value="1"/>
</dbReference>
<dbReference type="GO" id="GO:0003724">
    <property type="term" value="F:RNA helicase activity"/>
    <property type="evidence" value="ECO:0007669"/>
    <property type="project" value="UniProtKB-EC"/>
</dbReference>
<dbReference type="Pfam" id="PF04408">
    <property type="entry name" value="WHD_HA2"/>
    <property type="match status" value="1"/>
</dbReference>
<dbReference type="InterPro" id="IPR011709">
    <property type="entry name" value="DEAD-box_helicase_OB_fold"/>
</dbReference>
<keyword evidence="2 7" id="KW-0378">Hydrolase</keyword>
<dbReference type="EMBL" id="CP097289">
    <property type="protein sequence ID" value="UQT57660.1"/>
    <property type="molecule type" value="Genomic_DNA"/>
</dbReference>
<keyword evidence="1" id="KW-0547">Nucleotide-binding</keyword>
<dbReference type="SUPFAM" id="SSF52540">
    <property type="entry name" value="P-loop containing nucleoside triphosphate hydrolases"/>
    <property type="match status" value="1"/>
</dbReference>
<keyword evidence="4" id="KW-0067">ATP-binding</keyword>
<dbReference type="EC" id="3.6.4.13" evidence="7"/>
<dbReference type="SMART" id="SM00382">
    <property type="entry name" value="AAA"/>
    <property type="match status" value="1"/>
</dbReference>
<protein>
    <submittedName>
        <fullName evidence="7">ATP-dependent RNA helicase HrpA</fullName>
        <ecNumber evidence="7">3.6.4.13</ecNumber>
    </submittedName>
</protein>
<evidence type="ECO:0000256" key="1">
    <source>
        <dbReference type="ARBA" id="ARBA00022741"/>
    </source>
</evidence>
<proteinExistence type="predicted"/>
<dbReference type="NCBIfam" id="TIGR01967">
    <property type="entry name" value="DEAH_box_HrpA"/>
    <property type="match status" value="1"/>
</dbReference>
<dbReference type="Pfam" id="PF00271">
    <property type="entry name" value="Helicase_C"/>
    <property type="match status" value="1"/>
</dbReference>
<dbReference type="InterPro" id="IPR001650">
    <property type="entry name" value="Helicase_C-like"/>
</dbReference>
<dbReference type="Pfam" id="PF07717">
    <property type="entry name" value="OB_NTP_bind"/>
    <property type="match status" value="1"/>
</dbReference>
<dbReference type="InterPro" id="IPR003593">
    <property type="entry name" value="AAA+_ATPase"/>
</dbReference>
<dbReference type="InterPro" id="IPR010222">
    <property type="entry name" value="RNA_helicase_HrpA"/>
</dbReference>
<feature type="domain" description="Helicase C-terminal" evidence="6">
    <location>
        <begin position="278"/>
        <end position="445"/>
    </location>
</feature>
<dbReference type="PROSITE" id="PS51194">
    <property type="entry name" value="HELICASE_CTER"/>
    <property type="match status" value="1"/>
</dbReference>
<dbReference type="PANTHER" id="PTHR18934:SF99">
    <property type="entry name" value="ATP-DEPENDENT RNA HELICASE DHX37-RELATED"/>
    <property type="match status" value="1"/>
</dbReference>
<dbReference type="Proteomes" id="UP000829992">
    <property type="component" value="Chromosome"/>
</dbReference>
<name>A0ABY4PUX9_9ACTN</name>
<dbReference type="InterPro" id="IPR024590">
    <property type="entry name" value="HrpA_C"/>
</dbReference>
<evidence type="ECO:0000256" key="2">
    <source>
        <dbReference type="ARBA" id="ARBA00022801"/>
    </source>
</evidence>
<evidence type="ECO:0000256" key="4">
    <source>
        <dbReference type="ARBA" id="ARBA00022840"/>
    </source>
</evidence>
<dbReference type="PROSITE" id="PS51192">
    <property type="entry name" value="HELICASE_ATP_BIND_1"/>
    <property type="match status" value="1"/>
</dbReference>
<evidence type="ECO:0000259" key="6">
    <source>
        <dbReference type="PROSITE" id="PS51194"/>
    </source>
</evidence>
<dbReference type="InterPro" id="IPR014001">
    <property type="entry name" value="Helicase_ATP-bd"/>
</dbReference>
<evidence type="ECO:0000259" key="5">
    <source>
        <dbReference type="PROSITE" id="PS51192"/>
    </source>
</evidence>
<keyword evidence="3 7" id="KW-0347">Helicase</keyword>
<accession>A0ABY4PUX9</accession>
<dbReference type="Pfam" id="PF13245">
    <property type="entry name" value="AAA_19"/>
    <property type="match status" value="1"/>
</dbReference>
<evidence type="ECO:0000313" key="7">
    <source>
        <dbReference type="EMBL" id="UQT57660.1"/>
    </source>
</evidence>
<dbReference type="CDD" id="cd18791">
    <property type="entry name" value="SF2_C_RHA"/>
    <property type="match status" value="1"/>
</dbReference>
<feature type="domain" description="Helicase ATP-binding" evidence="5">
    <location>
        <begin position="87"/>
        <end position="250"/>
    </location>
</feature>
<dbReference type="PANTHER" id="PTHR18934">
    <property type="entry name" value="ATP-DEPENDENT RNA HELICASE"/>
    <property type="match status" value="1"/>
</dbReference>
<evidence type="ECO:0000256" key="3">
    <source>
        <dbReference type="ARBA" id="ARBA00022806"/>
    </source>
</evidence>
<dbReference type="Pfam" id="PF11898">
    <property type="entry name" value="DUF3418"/>
    <property type="match status" value="1"/>
</dbReference>